<dbReference type="AlphaFoldDB" id="A0ABD3Q648"/>
<dbReference type="Gene3D" id="2.60.120.590">
    <property type="entry name" value="Alpha-ketoglutarate-dependent dioxygenase AlkB-like"/>
    <property type="match status" value="1"/>
</dbReference>
<dbReference type="InterPro" id="IPR027450">
    <property type="entry name" value="AlkB-like"/>
</dbReference>
<dbReference type="PROSITE" id="PS51471">
    <property type="entry name" value="FE2OG_OXY"/>
    <property type="match status" value="1"/>
</dbReference>
<dbReference type="EMBL" id="JALLPJ020000319">
    <property type="protein sequence ID" value="KAL3795439.1"/>
    <property type="molecule type" value="Genomic_DNA"/>
</dbReference>
<comment type="caution">
    <text evidence="6">The sequence shown here is derived from an EMBL/GenBank/DDBJ whole genome shotgun (WGS) entry which is preliminary data.</text>
</comment>
<reference evidence="6 7" key="1">
    <citation type="submission" date="2024-10" db="EMBL/GenBank/DDBJ databases">
        <title>Updated reference genomes for cyclostephanoid diatoms.</title>
        <authorList>
            <person name="Roberts W.R."/>
            <person name="Alverson A.J."/>
        </authorList>
    </citation>
    <scope>NUCLEOTIDE SEQUENCE [LARGE SCALE GENOMIC DNA]</scope>
    <source>
        <strain evidence="6 7">AJA010-31</strain>
    </source>
</reference>
<keyword evidence="4" id="KW-0694">RNA-binding</keyword>
<protein>
    <recommendedName>
        <fullName evidence="5">Fe2OG dioxygenase domain-containing protein</fullName>
    </recommendedName>
</protein>
<dbReference type="InterPro" id="IPR037151">
    <property type="entry name" value="AlkB-like_sf"/>
</dbReference>
<dbReference type="CDD" id="cd02440">
    <property type="entry name" value="AdoMet_MTases"/>
    <property type="match status" value="1"/>
</dbReference>
<dbReference type="InterPro" id="IPR051422">
    <property type="entry name" value="AlkB_tRNA_MeTrf/Diox"/>
</dbReference>
<dbReference type="SUPFAM" id="SSF51197">
    <property type="entry name" value="Clavaminate synthase-like"/>
    <property type="match status" value="1"/>
</dbReference>
<evidence type="ECO:0000256" key="4">
    <source>
        <dbReference type="ARBA" id="ARBA00022884"/>
    </source>
</evidence>
<keyword evidence="1" id="KW-0489">Methyltransferase</keyword>
<dbReference type="SUPFAM" id="SSF53335">
    <property type="entry name" value="S-adenosyl-L-methionine-dependent methyltransferases"/>
    <property type="match status" value="1"/>
</dbReference>
<dbReference type="PANTHER" id="PTHR13069">
    <property type="entry name" value="ALKYLATED DNA REPAIR PROTEIN ALKB HOMOLOG 8"/>
    <property type="match status" value="1"/>
</dbReference>
<dbReference type="Pfam" id="PF13532">
    <property type="entry name" value="2OG-FeII_Oxy_2"/>
    <property type="match status" value="1"/>
</dbReference>
<dbReference type="PANTHER" id="PTHR13069:SF21">
    <property type="entry name" value="ALKYLATED DNA REPAIR PROTEIN ALKB HOMOLOG 8"/>
    <property type="match status" value="1"/>
</dbReference>
<dbReference type="InterPro" id="IPR029063">
    <property type="entry name" value="SAM-dependent_MTases_sf"/>
</dbReference>
<dbReference type="Pfam" id="PF08241">
    <property type="entry name" value="Methyltransf_11"/>
    <property type="match status" value="1"/>
</dbReference>
<evidence type="ECO:0000313" key="6">
    <source>
        <dbReference type="EMBL" id="KAL3795439.1"/>
    </source>
</evidence>
<keyword evidence="7" id="KW-1185">Reference proteome</keyword>
<proteinExistence type="predicted"/>
<dbReference type="InterPro" id="IPR005123">
    <property type="entry name" value="Oxoglu/Fe-dep_dioxygenase_dom"/>
</dbReference>
<accession>A0ABD3Q648</accession>
<organism evidence="6 7">
    <name type="scientific">Cyclotella atomus</name>
    <dbReference type="NCBI Taxonomy" id="382360"/>
    <lineage>
        <taxon>Eukaryota</taxon>
        <taxon>Sar</taxon>
        <taxon>Stramenopiles</taxon>
        <taxon>Ochrophyta</taxon>
        <taxon>Bacillariophyta</taxon>
        <taxon>Coscinodiscophyceae</taxon>
        <taxon>Thalassiosirophycidae</taxon>
        <taxon>Stephanodiscales</taxon>
        <taxon>Stephanodiscaceae</taxon>
        <taxon>Cyclotella</taxon>
    </lineage>
</organism>
<feature type="domain" description="Fe2OG dioxygenase" evidence="5">
    <location>
        <begin position="580"/>
        <end position="682"/>
    </location>
</feature>
<keyword evidence="3" id="KW-0862">Zinc</keyword>
<evidence type="ECO:0000259" key="5">
    <source>
        <dbReference type="PROSITE" id="PS51471"/>
    </source>
</evidence>
<evidence type="ECO:0000256" key="2">
    <source>
        <dbReference type="ARBA" id="ARBA00022679"/>
    </source>
</evidence>
<sequence>MTTYRTLFPHEPLPSNSALHLQGAFTPKRPTDARKCRCGSPTYIEQTVTEYLESIMGSFGMDASSIDSVNAIHNGEDVSKVRISSSSSFVTRQLVDRLKRRDLSPLGLMCANINTTSKGYCCRLCGAKYGGRPLQITHVSPAADEDEDRRWARAAPPKFQRIINADDIDERRRETRFVYIENVGDWNVDMELEASSFYDASDIKKCLHSILLGDSMQNSISHRSTHKAANINTTTASDVQDDLRQAIQDGIRQYISRYDSSSLGVELYMKSDTSQEKTKMAVSNHCGVYKHFHVGMRSHEDAVKLVAGLQGKHVKIECSLPISFLSLFTDSDIPLCDNTPKVSITMSKLFLDYADVLLPKRIREKPTIDPNQQHQIPGLPSRSECTSTTSHINISGLHLLPNFVSEAEEQVMLAVLTGPDAPWAPAQYTPSGGQIKRRVQHYGYVFDYESADVLRRDGLSKNDSRCPPLPAVDMGIKQNGNGERLEEWIAQNVVERRGWEVVAGVIERTRRIDFTTHFKLDGTNNEKPGSLNDRVESLSLNNAAEINNDTTSSVNGSQVCDTSITKPVNESTSTQGTYPNINQLTINEYTPGQGIGSHVDTETAFDDGLLIITLSGGIVMEFRKVNQDVKKLVYLPPRSLILLSGEARYTFEHMIVSRTTDTVNGEVIPRKIRVSLTLRTALTASTGGAQATPLKRYETTTFPPFWSQPADSEATLGEKASTIDRSDLITPSTERKHVHAVYDAIATQWHHTRGKRGVLWPGATQFIENLPMGSIVADVGCGDGKYFSAILGADSYVIGTDISEALLRTASSAEKNGETMSQKKSVEGPQYQKLSEDKSLLSLNPAVAVADCIHIPFRSGSFDAAICIAVMHHLSTKGRRLRCLSELSRIVRVGGLINVQAWALEQEEDSKRKFHGSDVLVPFNAQPKYLQASLTSKSNQNDGRTSSKGVAQMISESYDGADFDSKKNLVIFQRYCHMYRKGELEELVDQIPTLQLIDSAFEKGNHVVLLRVSA</sequence>
<name>A0ABD3Q648_9STRA</name>
<dbReference type="GO" id="GO:0008175">
    <property type="term" value="F:tRNA methyltransferase activity"/>
    <property type="evidence" value="ECO:0007669"/>
    <property type="project" value="UniProtKB-ARBA"/>
</dbReference>
<dbReference type="Proteomes" id="UP001530400">
    <property type="component" value="Unassembled WGS sequence"/>
</dbReference>
<keyword evidence="2" id="KW-0808">Transferase</keyword>
<evidence type="ECO:0000256" key="1">
    <source>
        <dbReference type="ARBA" id="ARBA00022603"/>
    </source>
</evidence>
<dbReference type="GO" id="GO:0006400">
    <property type="term" value="P:tRNA modification"/>
    <property type="evidence" value="ECO:0007669"/>
    <property type="project" value="UniProtKB-ARBA"/>
</dbReference>
<evidence type="ECO:0000313" key="7">
    <source>
        <dbReference type="Proteomes" id="UP001530400"/>
    </source>
</evidence>
<dbReference type="GO" id="GO:0032259">
    <property type="term" value="P:methylation"/>
    <property type="evidence" value="ECO:0007669"/>
    <property type="project" value="UniProtKB-KW"/>
</dbReference>
<dbReference type="Gene3D" id="3.40.50.150">
    <property type="entry name" value="Vaccinia Virus protein VP39"/>
    <property type="match status" value="1"/>
</dbReference>
<dbReference type="GO" id="GO:0003723">
    <property type="term" value="F:RNA binding"/>
    <property type="evidence" value="ECO:0007669"/>
    <property type="project" value="UniProtKB-KW"/>
</dbReference>
<evidence type="ECO:0000256" key="3">
    <source>
        <dbReference type="ARBA" id="ARBA00022833"/>
    </source>
</evidence>
<gene>
    <name evidence="6" type="ORF">ACHAWO_011478</name>
</gene>
<dbReference type="InterPro" id="IPR013216">
    <property type="entry name" value="Methyltransf_11"/>
</dbReference>